<gene>
    <name evidence="2" type="ORF">Ahy_A01g000985</name>
</gene>
<evidence type="ECO:0000313" key="2">
    <source>
        <dbReference type="EMBL" id="RYR76396.1"/>
    </source>
</evidence>
<accession>A0A445ELY1</accession>
<reference evidence="2 3" key="1">
    <citation type="submission" date="2019-01" db="EMBL/GenBank/DDBJ databases">
        <title>Sequencing of cultivated peanut Arachis hypogaea provides insights into genome evolution and oil improvement.</title>
        <authorList>
            <person name="Chen X."/>
        </authorList>
    </citation>
    <scope>NUCLEOTIDE SEQUENCE [LARGE SCALE GENOMIC DNA]</scope>
    <source>
        <strain evidence="3">cv. Fuhuasheng</strain>
        <tissue evidence="2">Leaves</tissue>
    </source>
</reference>
<feature type="compositionally biased region" description="Polar residues" evidence="1">
    <location>
        <begin position="134"/>
        <end position="146"/>
    </location>
</feature>
<feature type="region of interest" description="Disordered" evidence="1">
    <location>
        <begin position="123"/>
        <end position="146"/>
    </location>
</feature>
<comment type="caution">
    <text evidence="2">The sequence shown here is derived from an EMBL/GenBank/DDBJ whole genome shotgun (WGS) entry which is preliminary data.</text>
</comment>
<organism evidence="2 3">
    <name type="scientific">Arachis hypogaea</name>
    <name type="common">Peanut</name>
    <dbReference type="NCBI Taxonomy" id="3818"/>
    <lineage>
        <taxon>Eukaryota</taxon>
        <taxon>Viridiplantae</taxon>
        <taxon>Streptophyta</taxon>
        <taxon>Embryophyta</taxon>
        <taxon>Tracheophyta</taxon>
        <taxon>Spermatophyta</taxon>
        <taxon>Magnoliopsida</taxon>
        <taxon>eudicotyledons</taxon>
        <taxon>Gunneridae</taxon>
        <taxon>Pentapetalae</taxon>
        <taxon>rosids</taxon>
        <taxon>fabids</taxon>
        <taxon>Fabales</taxon>
        <taxon>Fabaceae</taxon>
        <taxon>Papilionoideae</taxon>
        <taxon>50 kb inversion clade</taxon>
        <taxon>dalbergioids sensu lato</taxon>
        <taxon>Dalbergieae</taxon>
        <taxon>Pterocarpus clade</taxon>
        <taxon>Arachis</taxon>
    </lineage>
</organism>
<evidence type="ECO:0000256" key="1">
    <source>
        <dbReference type="SAM" id="MobiDB-lite"/>
    </source>
</evidence>
<sequence>MQSMLRIDPTALRPDVTRESASAPSFSLQEFDLSTLPLASLVLRLLSLLLSPLQSRLLCKSFPGFFLTHFLSPGCTTTSVTQEGSALKRTEPPPEVRPPQASNATFQEYIYLGECEVDKVGEELAKGDEETIDTNESSSNGSWRGF</sequence>
<dbReference type="EMBL" id="SDMP01000001">
    <property type="protein sequence ID" value="RYR76396.1"/>
    <property type="molecule type" value="Genomic_DNA"/>
</dbReference>
<dbReference type="Proteomes" id="UP000289738">
    <property type="component" value="Chromosome A01"/>
</dbReference>
<feature type="region of interest" description="Disordered" evidence="1">
    <location>
        <begin position="82"/>
        <end position="102"/>
    </location>
</feature>
<keyword evidence="3" id="KW-1185">Reference proteome</keyword>
<protein>
    <submittedName>
        <fullName evidence="2">Uncharacterized protein</fullName>
    </submittedName>
</protein>
<name>A0A445ELY1_ARAHY</name>
<dbReference type="AlphaFoldDB" id="A0A445ELY1"/>
<evidence type="ECO:0000313" key="3">
    <source>
        <dbReference type="Proteomes" id="UP000289738"/>
    </source>
</evidence>
<proteinExistence type="predicted"/>